<feature type="signal peptide" evidence="1">
    <location>
        <begin position="1"/>
        <end position="26"/>
    </location>
</feature>
<feature type="domain" description="Ice-binding protein C-terminal" evidence="2">
    <location>
        <begin position="204"/>
        <end position="227"/>
    </location>
</feature>
<sequence>MKILKIIAITATFGLAVALGAKPARADIITYDVNLNFDPVTGNQPGLGTVTGTVTIDTSIPIQGSSNPGPVQPTDVTAVDLTENTHGFGTIGGAFGSPTETSFVFNQVAPFTTIFFGQPQVFQTSTAAISQKSDEFNGNPFITLFFRTDCCTFDAQPIGPTITFDFPFPDGGSIQPGIFDSITSENRYLFGTVTVASDEGGSTSVPEPASWVIAIVGIGLLGVLRARQKGIVAG</sequence>
<dbReference type="InterPro" id="IPR013424">
    <property type="entry name" value="Ice-binding_C"/>
</dbReference>
<proteinExistence type="predicted"/>
<evidence type="ECO:0000259" key="2">
    <source>
        <dbReference type="Pfam" id="PF07589"/>
    </source>
</evidence>
<reference evidence="3" key="2">
    <citation type="submission" date="2020-09" db="EMBL/GenBank/DDBJ databases">
        <authorList>
            <person name="Sun Q."/>
            <person name="Zhou Y."/>
        </authorList>
    </citation>
    <scope>NUCLEOTIDE SEQUENCE</scope>
    <source>
        <strain evidence="3">CGMCC 1.15725</strain>
    </source>
</reference>
<evidence type="ECO:0000313" key="4">
    <source>
        <dbReference type="Proteomes" id="UP000646365"/>
    </source>
</evidence>
<gene>
    <name evidence="3" type="ORF">GCM10011611_00020</name>
</gene>
<keyword evidence="4" id="KW-1185">Reference proteome</keyword>
<feature type="chain" id="PRO_5035288536" description="Ice-binding protein C-terminal domain-containing protein" evidence="1">
    <location>
        <begin position="27"/>
        <end position="234"/>
    </location>
</feature>
<name>A0A8J3E153_9PROT</name>
<dbReference type="RefSeq" id="WP_189041146.1">
    <property type="nucleotide sequence ID" value="NZ_BMJQ01000001.1"/>
</dbReference>
<reference evidence="3" key="1">
    <citation type="journal article" date="2014" name="Int. J. Syst. Evol. Microbiol.">
        <title>Complete genome sequence of Corynebacterium casei LMG S-19264T (=DSM 44701T), isolated from a smear-ripened cheese.</title>
        <authorList>
            <consortium name="US DOE Joint Genome Institute (JGI-PGF)"/>
            <person name="Walter F."/>
            <person name="Albersmeier A."/>
            <person name="Kalinowski J."/>
            <person name="Ruckert C."/>
        </authorList>
    </citation>
    <scope>NUCLEOTIDE SEQUENCE</scope>
    <source>
        <strain evidence="3">CGMCC 1.15725</strain>
    </source>
</reference>
<organism evidence="3 4">
    <name type="scientific">Aliidongia dinghuensis</name>
    <dbReference type="NCBI Taxonomy" id="1867774"/>
    <lineage>
        <taxon>Bacteria</taxon>
        <taxon>Pseudomonadati</taxon>
        <taxon>Pseudomonadota</taxon>
        <taxon>Alphaproteobacteria</taxon>
        <taxon>Rhodospirillales</taxon>
        <taxon>Dongiaceae</taxon>
        <taxon>Aliidongia</taxon>
    </lineage>
</organism>
<dbReference type="Pfam" id="PF07589">
    <property type="entry name" value="PEP-CTERM"/>
    <property type="match status" value="1"/>
</dbReference>
<accession>A0A8J3E153</accession>
<protein>
    <recommendedName>
        <fullName evidence="2">Ice-binding protein C-terminal domain-containing protein</fullName>
    </recommendedName>
</protein>
<keyword evidence="1" id="KW-0732">Signal</keyword>
<comment type="caution">
    <text evidence="3">The sequence shown here is derived from an EMBL/GenBank/DDBJ whole genome shotgun (WGS) entry which is preliminary data.</text>
</comment>
<dbReference type="AlphaFoldDB" id="A0A8J3E153"/>
<evidence type="ECO:0000313" key="3">
    <source>
        <dbReference type="EMBL" id="GGE98532.1"/>
    </source>
</evidence>
<evidence type="ECO:0000256" key="1">
    <source>
        <dbReference type="SAM" id="SignalP"/>
    </source>
</evidence>
<dbReference type="EMBL" id="BMJQ01000001">
    <property type="protein sequence ID" value="GGE98532.1"/>
    <property type="molecule type" value="Genomic_DNA"/>
</dbReference>
<dbReference type="Proteomes" id="UP000646365">
    <property type="component" value="Unassembled WGS sequence"/>
</dbReference>